<keyword evidence="3" id="KW-1185">Reference proteome</keyword>
<feature type="compositionally biased region" description="Basic and acidic residues" evidence="1">
    <location>
        <begin position="232"/>
        <end position="249"/>
    </location>
</feature>
<organism evidence="2 3">
    <name type="scientific">Streptomyces olindensis</name>
    <dbReference type="NCBI Taxonomy" id="358823"/>
    <lineage>
        <taxon>Bacteria</taxon>
        <taxon>Bacillati</taxon>
        <taxon>Actinomycetota</taxon>
        <taxon>Actinomycetes</taxon>
        <taxon>Kitasatosporales</taxon>
        <taxon>Streptomycetaceae</taxon>
        <taxon>Streptomyces</taxon>
    </lineage>
</organism>
<proteinExistence type="predicted"/>
<feature type="compositionally biased region" description="Low complexity" evidence="1">
    <location>
        <begin position="267"/>
        <end position="285"/>
    </location>
</feature>
<protein>
    <submittedName>
        <fullName evidence="2">Uncharacterized protein</fullName>
    </submittedName>
</protein>
<feature type="compositionally biased region" description="Low complexity" evidence="1">
    <location>
        <begin position="293"/>
        <end position="315"/>
    </location>
</feature>
<sequence length="332" mass="33122">MGEQQSDGGVPGRRRVHPGGSAYGDRAAHRADGGPSGHLGAHGLDGPGRVGSRHVLDDAELELLLTAALIRDGIDAEAEQRAVAAFRAARDAGPHRARTRRRDDWRPRERRHPGRSLKATLSVLLASLTLGGVAVAAIGSVGSTDGADDRGRTPASTRAPGASAGEPGDTPSGSASAHPDRPAPAQDTEARCRAYEQVDGRGRAMDATAWKRLVEAAGGERNVTAYCAEQLARSEEKPGGTARPDKRADAPGSGGAANGSGNGDTGAGNAENGSGNADTGSSTDRSGGGGAAESGSSSGTSSGVSSGASGSSGSSGSSGGQDRLAQPDGRRQ</sequence>
<evidence type="ECO:0000256" key="1">
    <source>
        <dbReference type="SAM" id="MobiDB-lite"/>
    </source>
</evidence>
<comment type="caution">
    <text evidence="2">The sequence shown here is derived from an EMBL/GenBank/DDBJ whole genome shotgun (WGS) entry which is preliminary data.</text>
</comment>
<feature type="compositionally biased region" description="Gly residues" evidence="1">
    <location>
        <begin position="252"/>
        <end position="266"/>
    </location>
</feature>
<feature type="region of interest" description="Disordered" evidence="1">
    <location>
        <begin position="229"/>
        <end position="332"/>
    </location>
</feature>
<evidence type="ECO:0000313" key="2">
    <source>
        <dbReference type="EMBL" id="MEU2269871.1"/>
    </source>
</evidence>
<evidence type="ECO:0000313" key="3">
    <source>
        <dbReference type="Proteomes" id="UP001550603"/>
    </source>
</evidence>
<accession>A0ABV2Y0T4</accession>
<reference evidence="2 3" key="1">
    <citation type="submission" date="2024-06" db="EMBL/GenBank/DDBJ databases">
        <title>The Natural Products Discovery Center: Release of the First 8490 Sequenced Strains for Exploring Actinobacteria Biosynthetic Diversity.</title>
        <authorList>
            <person name="Kalkreuter E."/>
            <person name="Kautsar S.A."/>
            <person name="Yang D."/>
            <person name="Bader C.D."/>
            <person name="Teijaro C.N."/>
            <person name="Fluegel L."/>
            <person name="Davis C.M."/>
            <person name="Simpson J.R."/>
            <person name="Lauterbach L."/>
            <person name="Steele A.D."/>
            <person name="Gui C."/>
            <person name="Meng S."/>
            <person name="Li G."/>
            <person name="Viehrig K."/>
            <person name="Ye F."/>
            <person name="Su P."/>
            <person name="Kiefer A.F."/>
            <person name="Nichols A."/>
            <person name="Cepeda A.J."/>
            <person name="Yan W."/>
            <person name="Fan B."/>
            <person name="Jiang Y."/>
            <person name="Adhikari A."/>
            <person name="Zheng C.-J."/>
            <person name="Schuster L."/>
            <person name="Cowan T.M."/>
            <person name="Smanski M.J."/>
            <person name="Chevrette M.G."/>
            <person name="De Carvalho L.P.S."/>
            <person name="Shen B."/>
        </authorList>
    </citation>
    <scope>NUCLEOTIDE SEQUENCE [LARGE SCALE GENOMIC DNA]</scope>
    <source>
        <strain evidence="2 3">NPDC019583</strain>
    </source>
</reference>
<gene>
    <name evidence="2" type="ORF">ABZ568_26420</name>
</gene>
<feature type="region of interest" description="Disordered" evidence="1">
    <location>
        <begin position="141"/>
        <end position="191"/>
    </location>
</feature>
<feature type="region of interest" description="Disordered" evidence="1">
    <location>
        <begin position="87"/>
        <end position="113"/>
    </location>
</feature>
<dbReference type="Proteomes" id="UP001550603">
    <property type="component" value="Unassembled WGS sequence"/>
</dbReference>
<dbReference type="RefSeq" id="WP_359791201.1">
    <property type="nucleotide sequence ID" value="NZ_JBEYBN010000042.1"/>
</dbReference>
<name>A0ABV2Y0T4_9ACTN</name>
<feature type="region of interest" description="Disordered" evidence="1">
    <location>
        <begin position="1"/>
        <end position="47"/>
    </location>
</feature>
<dbReference type="EMBL" id="JBEYBN010000042">
    <property type="protein sequence ID" value="MEU2269871.1"/>
    <property type="molecule type" value="Genomic_DNA"/>
</dbReference>